<gene>
    <name evidence="2" type="ORF">UT61_C0024G0007</name>
</gene>
<comment type="caution">
    <text evidence="2">The sequence shown here is derived from an EMBL/GenBank/DDBJ whole genome shotgun (WGS) entry which is preliminary data.</text>
</comment>
<evidence type="ECO:0000256" key="1">
    <source>
        <dbReference type="SAM" id="Phobius"/>
    </source>
</evidence>
<protein>
    <submittedName>
        <fullName evidence="2">Uncharacterized protein</fullName>
    </submittedName>
</protein>
<evidence type="ECO:0000313" key="3">
    <source>
        <dbReference type="Proteomes" id="UP000034793"/>
    </source>
</evidence>
<name>A0A0G0S4W1_9BACT</name>
<reference evidence="2 3" key="1">
    <citation type="journal article" date="2015" name="Nature">
        <title>rRNA introns, odd ribosomes, and small enigmatic genomes across a large radiation of phyla.</title>
        <authorList>
            <person name="Brown C.T."/>
            <person name="Hug L.A."/>
            <person name="Thomas B.C."/>
            <person name="Sharon I."/>
            <person name="Castelle C.J."/>
            <person name="Singh A."/>
            <person name="Wilkins M.J."/>
            <person name="Williams K.H."/>
            <person name="Banfield J.F."/>
        </authorList>
    </citation>
    <scope>NUCLEOTIDE SEQUENCE [LARGE SCALE GENOMIC DNA]</scope>
</reference>
<sequence length="41" mass="4730">MLVMPVVNIKKRLVAMMFYALFAWVIIRLIKIVFTADTADS</sequence>
<keyword evidence="1" id="KW-0812">Transmembrane</keyword>
<keyword evidence="1" id="KW-0472">Membrane</keyword>
<feature type="transmembrane region" description="Helical" evidence="1">
    <location>
        <begin position="12"/>
        <end position="34"/>
    </location>
</feature>
<dbReference type="Proteomes" id="UP000034793">
    <property type="component" value="Unassembled WGS sequence"/>
</dbReference>
<evidence type="ECO:0000313" key="2">
    <source>
        <dbReference type="EMBL" id="KKR29740.1"/>
    </source>
</evidence>
<accession>A0A0G0S4W1</accession>
<keyword evidence="1" id="KW-1133">Transmembrane helix</keyword>
<organism evidence="2 3">
    <name type="scientific">Candidatus Woesebacteria bacterium GW2011_GWA1_39_8</name>
    <dbReference type="NCBI Taxonomy" id="1618552"/>
    <lineage>
        <taxon>Bacteria</taxon>
        <taxon>Candidatus Woeseibacteriota</taxon>
    </lineage>
</organism>
<proteinExistence type="predicted"/>
<dbReference type="AlphaFoldDB" id="A0A0G0S4W1"/>
<dbReference type="EMBL" id="LBXL01000024">
    <property type="protein sequence ID" value="KKR29740.1"/>
    <property type="molecule type" value="Genomic_DNA"/>
</dbReference>